<accession>A0A4R0NKT1</accession>
<dbReference type="InterPro" id="IPR006860">
    <property type="entry name" value="FecR"/>
</dbReference>
<dbReference type="Gene3D" id="2.60.120.1440">
    <property type="match status" value="1"/>
</dbReference>
<dbReference type="Proteomes" id="UP000293347">
    <property type="component" value="Unassembled WGS sequence"/>
</dbReference>
<dbReference type="InterPro" id="IPR032508">
    <property type="entry name" value="FecR_C"/>
</dbReference>
<evidence type="ECO:0000259" key="2">
    <source>
        <dbReference type="Pfam" id="PF04773"/>
    </source>
</evidence>
<dbReference type="RefSeq" id="WP_131596151.1">
    <property type="nucleotide sequence ID" value="NZ_SJSL01000002.1"/>
</dbReference>
<keyword evidence="5" id="KW-1185">Reference proteome</keyword>
<gene>
    <name evidence="4" type="ORF">EZ437_11590</name>
</gene>
<keyword evidence="1" id="KW-0812">Transmembrane</keyword>
<dbReference type="Pfam" id="PF16344">
    <property type="entry name" value="FecR_C"/>
    <property type="match status" value="1"/>
</dbReference>
<dbReference type="InterPro" id="IPR012373">
    <property type="entry name" value="Ferrdict_sens_TM"/>
</dbReference>
<keyword evidence="1" id="KW-0472">Membrane</keyword>
<dbReference type="AlphaFoldDB" id="A0A4R0NKT1"/>
<evidence type="ECO:0000256" key="1">
    <source>
        <dbReference type="SAM" id="Phobius"/>
    </source>
</evidence>
<feature type="domain" description="FecR protein" evidence="2">
    <location>
        <begin position="164"/>
        <end position="259"/>
    </location>
</feature>
<dbReference type="PANTHER" id="PTHR30273:SF2">
    <property type="entry name" value="PROTEIN FECR"/>
    <property type="match status" value="1"/>
</dbReference>
<sequence length="376" mass="42304">MTNQESEKLLKRYSSGEATDEEVILLLSWIQESEGLENPAFTIEELESNKFKMWQKIMSTNKSNTYKKWWPSIAIAASFALIVSAGLYSYKNWAGDSLILNDIAPGKNTATLTLSNGSKINLSDVVNGKLATQHGVTISKTKEGELRYQTQTEKQNLTPEYNSLTTANGQQYELVLPDQTKVWLNSTSVLKFPASFMGLKDRTVELLGEAYFEVSKDQEHPFIVKTAEQDVIVLGTHFNLNSYADEQATTTTLLEGSVKVLSVLNHFSQTIKPGEKAVNTGKSITVEPANLQQVTAWKNGFFRFTDESLESILRQISRWYDVKIVYEGNRKDFANLTFLGVISRDKNLSTVLKTIERTDKVRFTVKGKIITVKLKN</sequence>
<dbReference type="Gene3D" id="3.55.50.30">
    <property type="match status" value="1"/>
</dbReference>
<feature type="transmembrane region" description="Helical" evidence="1">
    <location>
        <begin position="69"/>
        <end position="90"/>
    </location>
</feature>
<dbReference type="PANTHER" id="PTHR30273">
    <property type="entry name" value="PERIPLASMIC SIGNAL SENSOR AND SIGMA FACTOR ACTIVATOR FECR-RELATED"/>
    <property type="match status" value="1"/>
</dbReference>
<dbReference type="EMBL" id="SJSL01000002">
    <property type="protein sequence ID" value="TCD01382.1"/>
    <property type="molecule type" value="Genomic_DNA"/>
</dbReference>
<dbReference type="Pfam" id="PF04773">
    <property type="entry name" value="FecR"/>
    <property type="match status" value="1"/>
</dbReference>
<proteinExistence type="predicted"/>
<evidence type="ECO:0000259" key="3">
    <source>
        <dbReference type="Pfam" id="PF16344"/>
    </source>
</evidence>
<keyword evidence="1" id="KW-1133">Transmembrane helix</keyword>
<organism evidence="4 5">
    <name type="scientific">Pedobacter psychroterrae</name>
    <dbReference type="NCBI Taxonomy" id="2530453"/>
    <lineage>
        <taxon>Bacteria</taxon>
        <taxon>Pseudomonadati</taxon>
        <taxon>Bacteroidota</taxon>
        <taxon>Sphingobacteriia</taxon>
        <taxon>Sphingobacteriales</taxon>
        <taxon>Sphingobacteriaceae</taxon>
        <taxon>Pedobacter</taxon>
    </lineage>
</organism>
<evidence type="ECO:0000313" key="4">
    <source>
        <dbReference type="EMBL" id="TCD01382.1"/>
    </source>
</evidence>
<evidence type="ECO:0000313" key="5">
    <source>
        <dbReference type="Proteomes" id="UP000293347"/>
    </source>
</evidence>
<dbReference type="PIRSF" id="PIRSF018266">
    <property type="entry name" value="FecR"/>
    <property type="match status" value="1"/>
</dbReference>
<name>A0A4R0NKT1_9SPHI</name>
<dbReference type="FunFam" id="2.60.120.1440:FF:000001">
    <property type="entry name" value="Putative anti-sigma factor"/>
    <property type="match status" value="1"/>
</dbReference>
<dbReference type="GO" id="GO:0016989">
    <property type="term" value="F:sigma factor antagonist activity"/>
    <property type="evidence" value="ECO:0007669"/>
    <property type="project" value="TreeGrafter"/>
</dbReference>
<dbReference type="OrthoDB" id="1099963at2"/>
<reference evidence="4 5" key="1">
    <citation type="submission" date="2019-02" db="EMBL/GenBank/DDBJ databases">
        <title>Pedobacter sp. RP-1-14 sp. nov., isolated from Arctic soil.</title>
        <authorList>
            <person name="Dahal R.H."/>
        </authorList>
    </citation>
    <scope>NUCLEOTIDE SEQUENCE [LARGE SCALE GENOMIC DNA]</scope>
    <source>
        <strain evidence="4 5">RP-1-14</strain>
    </source>
</reference>
<protein>
    <submittedName>
        <fullName evidence="4">FecR family protein</fullName>
    </submittedName>
</protein>
<feature type="domain" description="Protein FecR C-terminal" evidence="3">
    <location>
        <begin position="302"/>
        <end position="372"/>
    </location>
</feature>
<comment type="caution">
    <text evidence="4">The sequence shown here is derived from an EMBL/GenBank/DDBJ whole genome shotgun (WGS) entry which is preliminary data.</text>
</comment>